<dbReference type="Gene3D" id="3.30.70.1320">
    <property type="entry name" value="Multidrug efflux transporter AcrB pore domain like"/>
    <property type="match status" value="1"/>
</dbReference>
<comment type="caution">
    <text evidence="9">The sequence shown here is derived from an EMBL/GenBank/DDBJ whole genome shotgun (WGS) entry which is preliminary data.</text>
</comment>
<keyword evidence="10" id="KW-1185">Reference proteome</keyword>
<dbReference type="PANTHER" id="PTHR32063">
    <property type="match status" value="1"/>
</dbReference>
<protein>
    <submittedName>
        <fullName evidence="9">Efflux RND transporter permease subunit</fullName>
    </submittedName>
</protein>
<dbReference type="SUPFAM" id="SSF82693">
    <property type="entry name" value="Multidrug efflux transporter AcrB pore domain, PN1, PN2, PC1 and PC2 subdomains"/>
    <property type="match status" value="3"/>
</dbReference>
<dbReference type="InterPro" id="IPR027463">
    <property type="entry name" value="AcrB_DN_DC_subdom"/>
</dbReference>
<feature type="transmembrane region" description="Helical" evidence="8">
    <location>
        <begin position="334"/>
        <end position="353"/>
    </location>
</feature>
<evidence type="ECO:0000256" key="6">
    <source>
        <dbReference type="ARBA" id="ARBA00022989"/>
    </source>
</evidence>
<dbReference type="Pfam" id="PF00873">
    <property type="entry name" value="ACR_tran"/>
    <property type="match status" value="1"/>
</dbReference>
<dbReference type="SUPFAM" id="SSF82714">
    <property type="entry name" value="Multidrug efflux transporter AcrB TolC docking domain, DN and DC subdomains"/>
    <property type="match status" value="2"/>
</dbReference>
<gene>
    <name evidence="9" type="ORF">ABQJ54_03310</name>
</gene>
<dbReference type="InterPro" id="IPR004763">
    <property type="entry name" value="CusA-like"/>
</dbReference>
<dbReference type="Gene3D" id="3.30.70.1440">
    <property type="entry name" value="Multidrug efflux transporter AcrB pore domain"/>
    <property type="match status" value="1"/>
</dbReference>
<feature type="transmembrane region" description="Helical" evidence="8">
    <location>
        <begin position="911"/>
        <end position="933"/>
    </location>
</feature>
<keyword evidence="7 8" id="KW-0472">Membrane</keyword>
<comment type="similarity">
    <text evidence="2">Belongs to the resistance-nodulation-cell division (RND) (TC 2.A.6) family.</text>
</comment>
<accession>A0ABV3QAE0</accession>
<reference evidence="9 10" key="1">
    <citation type="submission" date="2024-06" db="EMBL/GenBank/DDBJ databases">
        <authorList>
            <person name="Woo H."/>
        </authorList>
    </citation>
    <scope>NUCLEOTIDE SEQUENCE [LARGE SCALE GENOMIC DNA]</scope>
    <source>
        <strain evidence="9 10">Si-c</strain>
    </source>
</reference>
<feature type="transmembrane region" description="Helical" evidence="8">
    <location>
        <begin position="523"/>
        <end position="547"/>
    </location>
</feature>
<evidence type="ECO:0000256" key="2">
    <source>
        <dbReference type="ARBA" id="ARBA00010942"/>
    </source>
</evidence>
<dbReference type="InterPro" id="IPR001036">
    <property type="entry name" value="Acrflvin-R"/>
</dbReference>
<feature type="transmembrane region" description="Helical" evidence="8">
    <location>
        <begin position="436"/>
        <end position="453"/>
    </location>
</feature>
<proteinExistence type="inferred from homology"/>
<dbReference type="Proteomes" id="UP001556220">
    <property type="component" value="Unassembled WGS sequence"/>
</dbReference>
<dbReference type="RefSeq" id="WP_367852839.1">
    <property type="nucleotide sequence ID" value="NZ_JBFOHK010000001.1"/>
</dbReference>
<feature type="transmembrane region" description="Helical" evidence="8">
    <location>
        <begin position="885"/>
        <end position="905"/>
    </location>
</feature>
<dbReference type="PRINTS" id="PR00702">
    <property type="entry name" value="ACRIFLAVINRP"/>
</dbReference>
<sequence>MINRIIEFCFQKRTLFFVVSVLVAIFGWYSWTQLSIEAYPELSAVTAQVTTQVPGLAAEEIEQQITTPLERALAGTPGLMHMRSSSTFGLSLITLVFKDGSEDYWERQRVMERIAQAQLPPGITPGLDPVSGPAGEIYRYTLESDTQNLMQLSELNDWVVIPALQAVPGVANVDNFGGYTKEFQLVLDPASLLRYGVSVNQVMQAITSNTANAGGGRITRGEQSYIVRGIGMVHSLKDMGDIVVSQSNGSPVLVRDLGQLRYGHQVREGILGKDSNPDTVEGIVDLLKYQNPSAVLVDLHAKVNELNRQLALKGVKIVPYLDRDDLVRATTDKVFHTVMEGVGLVCLVLILFLGSPRAALVTATVIPLSLVTVFILMHLTGMSVNLFSIGAIDFGVIVDGAIVVTEAILLRREARPHEELAASDVMAATAQVGKPIFFATLIIVTAYLPLFAFEHAEGKLFRPMAFTVGYALLAALLCTITLIPGLAYLALRKPRKPFHNKPLERLHAGFKSSLDRLLAHLRVAYLATALAVMAVVVLGATLGRAFLPTLDEGSLWLQVQMPSGLSLDQASSMAGELRHVVRSFPEVSYVVTQLGRNDTGTDPWTPSHVEVAVGLKPYDTWPGHESKGAFVQRFQSRLDRELPGMTIGISQPISDGEDDMVSGAHSALVLYVYGDDFRQMRKLSEKIVDTLKTIPGTEAAIFQDPPIPQLVIAADRDAAARYGVNVSDISSLIQTAIGGAPITQVYVGDRIYNVTARVSDAVANNVEAIGRLPLTTASGGQIPLSLVAHIAYRTGEGTIAHEGGKRELSITVDNNRLALSKLVSQAQALIAQKVHYDPQAYRLEWAGTFQEAERAQARLIVVLGMVMAIMAVLLFGEFGKLRQALLVLGVVPLATLGGLVALHLRGETLNIATAVGFIALFGVAVQNGIIMVANINRLRTQGMVLPQAVVEGAAERFRPVLMTATVASMGMLPAALATGIGTDVQRGLATVVVGGLAIATLLTLYLLPALYYALESWIERRHPPRAVSSVPAQGIVH</sequence>
<evidence type="ECO:0000313" key="10">
    <source>
        <dbReference type="Proteomes" id="UP001556220"/>
    </source>
</evidence>
<feature type="transmembrane region" description="Helical" evidence="8">
    <location>
        <begin position="386"/>
        <end position="410"/>
    </location>
</feature>
<evidence type="ECO:0000256" key="1">
    <source>
        <dbReference type="ARBA" id="ARBA00004651"/>
    </source>
</evidence>
<evidence type="ECO:0000256" key="3">
    <source>
        <dbReference type="ARBA" id="ARBA00022448"/>
    </source>
</evidence>
<evidence type="ECO:0000256" key="8">
    <source>
        <dbReference type="SAM" id="Phobius"/>
    </source>
</evidence>
<feature type="transmembrane region" description="Helical" evidence="8">
    <location>
        <begin position="859"/>
        <end position="878"/>
    </location>
</feature>
<dbReference type="Gene3D" id="3.30.2090.10">
    <property type="entry name" value="Multidrug efflux transporter AcrB TolC docking domain, DN and DC subdomains"/>
    <property type="match status" value="2"/>
</dbReference>
<dbReference type="SUPFAM" id="SSF82866">
    <property type="entry name" value="Multidrug efflux transporter AcrB transmembrane domain"/>
    <property type="match status" value="2"/>
</dbReference>
<name>A0ABV3QAE0_9GAMM</name>
<keyword evidence="4" id="KW-1003">Cell membrane</keyword>
<feature type="transmembrane region" description="Helical" evidence="8">
    <location>
        <begin position="360"/>
        <end position="380"/>
    </location>
</feature>
<keyword evidence="3" id="KW-0813">Transport</keyword>
<dbReference type="EMBL" id="JBFOHK010000001">
    <property type="protein sequence ID" value="MEW9570765.1"/>
    <property type="molecule type" value="Genomic_DNA"/>
</dbReference>
<dbReference type="NCBIfam" id="TIGR00914">
    <property type="entry name" value="2A0601"/>
    <property type="match status" value="1"/>
</dbReference>
<feature type="transmembrane region" description="Helical" evidence="8">
    <location>
        <begin position="14"/>
        <end position="31"/>
    </location>
</feature>
<evidence type="ECO:0000256" key="7">
    <source>
        <dbReference type="ARBA" id="ARBA00023136"/>
    </source>
</evidence>
<keyword evidence="6 8" id="KW-1133">Transmembrane helix</keyword>
<feature type="transmembrane region" description="Helical" evidence="8">
    <location>
        <begin position="465"/>
        <end position="491"/>
    </location>
</feature>
<dbReference type="PANTHER" id="PTHR32063:SF17">
    <property type="entry name" value="CATION EFFLUX SYSTEM PROTEIN"/>
    <property type="match status" value="1"/>
</dbReference>
<comment type="subcellular location">
    <subcellularLocation>
        <location evidence="1">Cell membrane</location>
        <topology evidence="1">Multi-pass membrane protein</topology>
    </subcellularLocation>
</comment>
<evidence type="ECO:0000256" key="5">
    <source>
        <dbReference type="ARBA" id="ARBA00022692"/>
    </source>
</evidence>
<feature type="transmembrane region" description="Helical" evidence="8">
    <location>
        <begin position="960"/>
        <end position="981"/>
    </location>
</feature>
<keyword evidence="5 8" id="KW-0812">Transmembrane</keyword>
<organism evidence="9 10">
    <name type="scientific">Rhodanobacter lycopersici</name>
    <dbReference type="NCBI Taxonomy" id="3162487"/>
    <lineage>
        <taxon>Bacteria</taxon>
        <taxon>Pseudomonadati</taxon>
        <taxon>Pseudomonadota</taxon>
        <taxon>Gammaproteobacteria</taxon>
        <taxon>Lysobacterales</taxon>
        <taxon>Rhodanobacteraceae</taxon>
        <taxon>Rhodanobacter</taxon>
    </lineage>
</organism>
<dbReference type="Gene3D" id="3.30.70.1430">
    <property type="entry name" value="Multidrug efflux transporter AcrB pore domain"/>
    <property type="match status" value="2"/>
</dbReference>
<feature type="transmembrane region" description="Helical" evidence="8">
    <location>
        <begin position="987"/>
        <end position="1014"/>
    </location>
</feature>
<evidence type="ECO:0000256" key="4">
    <source>
        <dbReference type="ARBA" id="ARBA00022475"/>
    </source>
</evidence>
<evidence type="ECO:0000313" key="9">
    <source>
        <dbReference type="EMBL" id="MEW9570765.1"/>
    </source>
</evidence>
<dbReference type="Gene3D" id="1.20.1640.10">
    <property type="entry name" value="Multidrug efflux transporter AcrB transmembrane domain"/>
    <property type="match status" value="2"/>
</dbReference>